<protein>
    <submittedName>
        <fullName evidence="7">Amino acid/polyamine/organocation transporter, APC superfamily (TC 2.A.3)</fullName>
    </submittedName>
</protein>
<dbReference type="InterPro" id="IPR002293">
    <property type="entry name" value="AA/rel_permease1"/>
</dbReference>
<gene>
    <name evidence="7" type="ORF">SAMN02745673_03132</name>
</gene>
<reference evidence="7 8" key="1">
    <citation type="submission" date="2017-02" db="EMBL/GenBank/DDBJ databases">
        <authorList>
            <person name="Peterson S.W."/>
        </authorList>
    </citation>
    <scope>NUCLEOTIDE SEQUENCE [LARGE SCALE GENOMIC DNA]</scope>
    <source>
        <strain evidence="7 8">DSM 45154</strain>
    </source>
</reference>
<evidence type="ECO:0000313" key="8">
    <source>
        <dbReference type="Proteomes" id="UP000190637"/>
    </source>
</evidence>
<name>A0A1T4S375_9ACTN</name>
<feature type="transmembrane region" description="Helical" evidence="6">
    <location>
        <begin position="328"/>
        <end position="348"/>
    </location>
</feature>
<proteinExistence type="predicted"/>
<evidence type="ECO:0000256" key="5">
    <source>
        <dbReference type="ARBA" id="ARBA00023136"/>
    </source>
</evidence>
<feature type="transmembrane region" description="Helical" evidence="6">
    <location>
        <begin position="281"/>
        <end position="307"/>
    </location>
</feature>
<dbReference type="GO" id="GO:0005886">
    <property type="term" value="C:plasma membrane"/>
    <property type="evidence" value="ECO:0007669"/>
    <property type="project" value="UniProtKB-SubCell"/>
</dbReference>
<evidence type="ECO:0000313" key="7">
    <source>
        <dbReference type="EMBL" id="SKA22749.1"/>
    </source>
</evidence>
<evidence type="ECO:0000256" key="6">
    <source>
        <dbReference type="SAM" id="Phobius"/>
    </source>
</evidence>
<dbReference type="AlphaFoldDB" id="A0A1T4S375"/>
<feature type="transmembrane region" description="Helical" evidence="6">
    <location>
        <begin position="96"/>
        <end position="120"/>
    </location>
</feature>
<feature type="transmembrane region" description="Helical" evidence="6">
    <location>
        <begin position="420"/>
        <end position="438"/>
    </location>
</feature>
<feature type="transmembrane region" description="Helical" evidence="6">
    <location>
        <begin position="53"/>
        <end position="75"/>
    </location>
</feature>
<evidence type="ECO:0000256" key="1">
    <source>
        <dbReference type="ARBA" id="ARBA00004651"/>
    </source>
</evidence>
<dbReference type="RefSeq" id="WP_235001022.1">
    <property type="nucleotide sequence ID" value="NZ_FUWS01000008.1"/>
</dbReference>
<keyword evidence="5 6" id="KW-0472">Membrane</keyword>
<evidence type="ECO:0000256" key="4">
    <source>
        <dbReference type="ARBA" id="ARBA00022989"/>
    </source>
</evidence>
<sequence length="459" mass="47877">MSTARAADEGSQGRADGPRLGLPVATALVVGNIVGTGIFLLPATLAGYGTVSILAFAVVTVGALALATVFGRLGARVPASGGPYAYARDAFGDFAGFWNAWSFWITAWAGNAGIAVAWVGYVNYFLDWDSTLGRTAVALVGIWLPAVVNLTGVRNMGAFQLVTTVLKFVPLLFVALVGLLFIDPANFGPFNATGGSLLTAISLSGAVLLFAYSGVESASVAAEKVRDPERNIGRASVIGTLACAVVYLLGTVAVMGNVPYARLVVSEAPFAEAINNMFGGQVWGGVLAVMAIISGLGALNGWTMLVAEMPMAAARDGLFPQAFSRTRGGVPYVGILAGAVLTTIVVVTNYYGAADAFESILLLATFTTVIPYFFSACAQIFWLVTHRRRIRMGHLARDMALAIVAMAFSFWMVFGAGSEAVFQGMLILLVGVPVYIWARSSGGDGGPRTRQTAAAGGRR</sequence>
<dbReference type="Proteomes" id="UP000190637">
    <property type="component" value="Unassembled WGS sequence"/>
</dbReference>
<dbReference type="PIRSF" id="PIRSF006060">
    <property type="entry name" value="AA_transporter"/>
    <property type="match status" value="1"/>
</dbReference>
<evidence type="ECO:0000256" key="3">
    <source>
        <dbReference type="ARBA" id="ARBA00022692"/>
    </source>
</evidence>
<dbReference type="PANTHER" id="PTHR42770:SF18">
    <property type="entry name" value="ARGININE_AGMATINE ANTIPORTER"/>
    <property type="match status" value="1"/>
</dbReference>
<organism evidence="7 8">
    <name type="scientific">Marinactinospora thermotolerans DSM 45154</name>
    <dbReference type="NCBI Taxonomy" id="1122192"/>
    <lineage>
        <taxon>Bacteria</taxon>
        <taxon>Bacillati</taxon>
        <taxon>Actinomycetota</taxon>
        <taxon>Actinomycetes</taxon>
        <taxon>Streptosporangiales</taxon>
        <taxon>Nocardiopsidaceae</taxon>
        <taxon>Marinactinospora</taxon>
    </lineage>
</organism>
<keyword evidence="4 6" id="KW-1133">Transmembrane helix</keyword>
<keyword evidence="3 6" id="KW-0812">Transmembrane</keyword>
<dbReference type="EMBL" id="FUWS01000008">
    <property type="protein sequence ID" value="SKA22749.1"/>
    <property type="molecule type" value="Genomic_DNA"/>
</dbReference>
<evidence type="ECO:0000256" key="2">
    <source>
        <dbReference type="ARBA" id="ARBA00022475"/>
    </source>
</evidence>
<feature type="transmembrane region" description="Helical" evidence="6">
    <location>
        <begin position="236"/>
        <end position="261"/>
    </location>
</feature>
<dbReference type="STRING" id="1122192.SAMN02745673_03132"/>
<feature type="transmembrane region" description="Helical" evidence="6">
    <location>
        <begin position="360"/>
        <end position="383"/>
    </location>
</feature>
<feature type="transmembrane region" description="Helical" evidence="6">
    <location>
        <begin position="395"/>
        <end position="414"/>
    </location>
</feature>
<feature type="transmembrane region" description="Helical" evidence="6">
    <location>
        <begin position="20"/>
        <end position="41"/>
    </location>
</feature>
<keyword evidence="2" id="KW-1003">Cell membrane</keyword>
<feature type="transmembrane region" description="Helical" evidence="6">
    <location>
        <begin position="194"/>
        <end position="215"/>
    </location>
</feature>
<comment type="subcellular location">
    <subcellularLocation>
        <location evidence="1">Cell membrane</location>
        <topology evidence="1">Multi-pass membrane protein</topology>
    </subcellularLocation>
</comment>
<dbReference type="GO" id="GO:0022857">
    <property type="term" value="F:transmembrane transporter activity"/>
    <property type="evidence" value="ECO:0007669"/>
    <property type="project" value="InterPro"/>
</dbReference>
<feature type="transmembrane region" description="Helical" evidence="6">
    <location>
        <begin position="132"/>
        <end position="153"/>
    </location>
</feature>
<keyword evidence="8" id="KW-1185">Reference proteome</keyword>
<dbReference type="Pfam" id="PF13520">
    <property type="entry name" value="AA_permease_2"/>
    <property type="match status" value="1"/>
</dbReference>
<accession>A0A1T4S375</accession>
<feature type="transmembrane region" description="Helical" evidence="6">
    <location>
        <begin position="165"/>
        <end position="182"/>
    </location>
</feature>
<dbReference type="Gene3D" id="1.20.1740.10">
    <property type="entry name" value="Amino acid/polyamine transporter I"/>
    <property type="match status" value="1"/>
</dbReference>
<dbReference type="InterPro" id="IPR050367">
    <property type="entry name" value="APC_superfamily"/>
</dbReference>
<dbReference type="PANTHER" id="PTHR42770">
    <property type="entry name" value="AMINO ACID TRANSPORTER-RELATED"/>
    <property type="match status" value="1"/>
</dbReference>